<keyword evidence="2" id="KW-1185">Reference proteome</keyword>
<dbReference type="GeneID" id="14012912"/>
<organism evidence="1 2">
    <name type="scientific">Klebsiella phage vB_KleM_RaK2</name>
    <dbReference type="NCBI Taxonomy" id="1147094"/>
    <lineage>
        <taxon>Viruses</taxon>
        <taxon>Duplodnaviria</taxon>
        <taxon>Heunggongvirae</taxon>
        <taxon>Uroviricota</taxon>
        <taxon>Caudoviricetes</taxon>
        <taxon>Alcyoneusvirus</taxon>
        <taxon>Alcyoneusvirus RaK2</taxon>
    </lineage>
</organism>
<proteinExistence type="predicted"/>
<evidence type="ECO:0000313" key="1">
    <source>
        <dbReference type="EMBL" id="AFA44597.1"/>
    </source>
</evidence>
<protein>
    <submittedName>
        <fullName evidence="1">Uncharacterized protein</fullName>
    </submittedName>
</protein>
<dbReference type="KEGG" id="vg:14012912"/>
<accession>H6X4D1</accession>
<dbReference type="EMBL" id="JQ513383">
    <property type="protein sequence ID" value="AFA44597.1"/>
    <property type="molecule type" value="Genomic_DNA"/>
</dbReference>
<reference evidence="1 2" key="1">
    <citation type="journal article" date="2012" name="J. Virol.">
        <title>Genome of Klebsiella sp.-Infecting Bacteriophage vB_KleM_RaK2.</title>
        <authorList>
            <person name="Simoliunas E."/>
            <person name="Kaliniene L."/>
            <person name="Truncaite L."/>
            <person name="Klausa V."/>
            <person name="Zajanckauskaite A."/>
            <person name="Meskys R."/>
        </authorList>
    </citation>
    <scope>NUCLEOTIDE SEQUENCE [LARGE SCALE GENOMIC DNA]</scope>
</reference>
<sequence length="56" mass="6450">MKYAYSYFIVNGERLTIGQAAVKHEIICDDLAKMLPGETQEFYKGFQKVTVTRCED</sequence>
<dbReference type="RefSeq" id="YP_007007479.1">
    <property type="nucleotide sequence ID" value="NC_019526.1"/>
</dbReference>
<gene>
    <name evidence="1" type="ORF">RaK2_00324</name>
</gene>
<name>H6X4D1_9CAUD</name>
<evidence type="ECO:0000313" key="2">
    <source>
        <dbReference type="Proteomes" id="UP000007524"/>
    </source>
</evidence>
<dbReference type="Proteomes" id="UP000007524">
    <property type="component" value="Segment"/>
</dbReference>